<protein>
    <recommendedName>
        <fullName evidence="3">Peptidase S1 domain-containing protein</fullName>
    </recommendedName>
</protein>
<gene>
    <name evidence="4" type="ORF">NQ318_014099</name>
</gene>
<dbReference type="InterPro" id="IPR001314">
    <property type="entry name" value="Peptidase_S1A"/>
</dbReference>
<dbReference type="Pfam" id="PF00089">
    <property type="entry name" value="Trypsin"/>
    <property type="match status" value="1"/>
</dbReference>
<dbReference type="PANTHER" id="PTHR24252">
    <property type="entry name" value="ACROSIN-RELATED"/>
    <property type="match status" value="1"/>
</dbReference>
<keyword evidence="5" id="KW-1185">Reference proteome</keyword>
<dbReference type="PRINTS" id="PR00722">
    <property type="entry name" value="CHYMOTRYPSIN"/>
</dbReference>
<name>A0AAV8YY68_9CUCU</name>
<dbReference type="Gene3D" id="2.40.10.10">
    <property type="entry name" value="Trypsin-like serine proteases"/>
    <property type="match status" value="1"/>
</dbReference>
<dbReference type="InterPro" id="IPR001254">
    <property type="entry name" value="Trypsin_dom"/>
</dbReference>
<keyword evidence="1" id="KW-1015">Disulfide bond</keyword>
<proteinExistence type="predicted"/>
<dbReference type="AlphaFoldDB" id="A0AAV8YY68"/>
<reference evidence="4" key="1">
    <citation type="journal article" date="2023" name="Insect Mol. Biol.">
        <title>Genome sequencing provides insights into the evolution of gene families encoding plant cell wall-degrading enzymes in longhorned beetles.</title>
        <authorList>
            <person name="Shin N.R."/>
            <person name="Okamura Y."/>
            <person name="Kirsch R."/>
            <person name="Pauchet Y."/>
        </authorList>
    </citation>
    <scope>NUCLEOTIDE SEQUENCE</scope>
    <source>
        <strain evidence="4">AMC_N1</strain>
    </source>
</reference>
<dbReference type="GO" id="GO:0006508">
    <property type="term" value="P:proteolysis"/>
    <property type="evidence" value="ECO:0007669"/>
    <property type="project" value="InterPro"/>
</dbReference>
<dbReference type="EMBL" id="JAPWTK010000028">
    <property type="protein sequence ID" value="KAJ8956743.1"/>
    <property type="molecule type" value="Genomic_DNA"/>
</dbReference>
<dbReference type="Proteomes" id="UP001162162">
    <property type="component" value="Unassembled WGS sequence"/>
</dbReference>
<dbReference type="FunFam" id="2.40.10.10:FF:000068">
    <property type="entry name" value="transmembrane protease serine 2"/>
    <property type="match status" value="1"/>
</dbReference>
<feature type="signal peptide" evidence="2">
    <location>
        <begin position="1"/>
        <end position="16"/>
    </location>
</feature>
<evidence type="ECO:0000313" key="5">
    <source>
        <dbReference type="Proteomes" id="UP001162162"/>
    </source>
</evidence>
<dbReference type="PROSITE" id="PS50240">
    <property type="entry name" value="TRYPSIN_DOM"/>
    <property type="match status" value="1"/>
</dbReference>
<evidence type="ECO:0000256" key="2">
    <source>
        <dbReference type="SAM" id="SignalP"/>
    </source>
</evidence>
<dbReference type="GO" id="GO:0004252">
    <property type="term" value="F:serine-type endopeptidase activity"/>
    <property type="evidence" value="ECO:0007669"/>
    <property type="project" value="InterPro"/>
</dbReference>
<feature type="domain" description="Peptidase S1" evidence="3">
    <location>
        <begin position="26"/>
        <end position="264"/>
    </location>
</feature>
<organism evidence="4 5">
    <name type="scientific">Aromia moschata</name>
    <dbReference type="NCBI Taxonomy" id="1265417"/>
    <lineage>
        <taxon>Eukaryota</taxon>
        <taxon>Metazoa</taxon>
        <taxon>Ecdysozoa</taxon>
        <taxon>Arthropoda</taxon>
        <taxon>Hexapoda</taxon>
        <taxon>Insecta</taxon>
        <taxon>Pterygota</taxon>
        <taxon>Neoptera</taxon>
        <taxon>Endopterygota</taxon>
        <taxon>Coleoptera</taxon>
        <taxon>Polyphaga</taxon>
        <taxon>Cucujiformia</taxon>
        <taxon>Chrysomeloidea</taxon>
        <taxon>Cerambycidae</taxon>
        <taxon>Cerambycinae</taxon>
        <taxon>Callichromatini</taxon>
        <taxon>Aromia</taxon>
    </lineage>
</organism>
<dbReference type="PANTHER" id="PTHR24252:SF7">
    <property type="entry name" value="HYALIN"/>
    <property type="match status" value="1"/>
</dbReference>
<dbReference type="CDD" id="cd00190">
    <property type="entry name" value="Tryp_SPc"/>
    <property type="match status" value="1"/>
</dbReference>
<evidence type="ECO:0000259" key="3">
    <source>
        <dbReference type="PROSITE" id="PS50240"/>
    </source>
</evidence>
<dbReference type="InterPro" id="IPR009003">
    <property type="entry name" value="Peptidase_S1_PA"/>
</dbReference>
<evidence type="ECO:0000313" key="4">
    <source>
        <dbReference type="EMBL" id="KAJ8956743.1"/>
    </source>
</evidence>
<keyword evidence="2" id="KW-0732">Signal</keyword>
<dbReference type="SUPFAM" id="SSF50494">
    <property type="entry name" value="Trypsin-like serine proteases"/>
    <property type="match status" value="1"/>
</dbReference>
<dbReference type="SMART" id="SM00020">
    <property type="entry name" value="Tryp_SPc"/>
    <property type="match status" value="1"/>
</dbReference>
<accession>A0AAV8YY68</accession>
<sequence length="266" mass="28634">MQVLVCFLVLLVGALASPLADVNERILGGTDVTRGQYPFMISLHYCGRTSCQHACGGALIGYMWIVSAAICLTQVPSTGYYVAIGGIVDLNDTITERQEIRISHAFIAPDFEGGAGPHDLALFKTVTPFELNQYIQPITLLSESETYDGTGDLIGWGSIGGIVSPIMPNTLQQATVPIISYDDCKATLDRLFDNHTFDAEANICAGPLNGVSNACTGDNGTPLIKDNRLIGVVSWLITPCDRVNVPTILTKLSYYRSWILSTASVL</sequence>
<evidence type="ECO:0000256" key="1">
    <source>
        <dbReference type="ARBA" id="ARBA00023157"/>
    </source>
</evidence>
<feature type="chain" id="PRO_5043529960" description="Peptidase S1 domain-containing protein" evidence="2">
    <location>
        <begin position="17"/>
        <end position="266"/>
    </location>
</feature>
<comment type="caution">
    <text evidence="4">The sequence shown here is derived from an EMBL/GenBank/DDBJ whole genome shotgun (WGS) entry which is preliminary data.</text>
</comment>
<dbReference type="InterPro" id="IPR043504">
    <property type="entry name" value="Peptidase_S1_PA_chymotrypsin"/>
</dbReference>